<feature type="region of interest" description="Disordered" evidence="3">
    <location>
        <begin position="166"/>
        <end position="197"/>
    </location>
</feature>
<dbReference type="InterPro" id="IPR029479">
    <property type="entry name" value="Nitroreductase"/>
</dbReference>
<dbReference type="PANTHER" id="PTHR43673">
    <property type="entry name" value="NAD(P)H NITROREDUCTASE YDGI-RELATED"/>
    <property type="match status" value="1"/>
</dbReference>
<evidence type="ECO:0000256" key="1">
    <source>
        <dbReference type="ARBA" id="ARBA00007118"/>
    </source>
</evidence>
<dbReference type="EMBL" id="CCRF01000042">
    <property type="protein sequence ID" value="CEE01126.1"/>
    <property type="molecule type" value="Genomic_DNA"/>
</dbReference>
<dbReference type="AlphaFoldDB" id="A0A090ISR2"/>
<feature type="domain" description="Nitroreductase" evidence="4">
    <location>
        <begin position="22"/>
        <end position="160"/>
    </location>
</feature>
<comment type="similarity">
    <text evidence="1">Belongs to the nitroreductase family.</text>
</comment>
<evidence type="ECO:0000313" key="5">
    <source>
        <dbReference type="EMBL" id="CEE01126.1"/>
    </source>
</evidence>
<dbReference type="STRING" id="35841.B4167_3689"/>
<dbReference type="PATRIC" id="fig|35841.6.peg.2567"/>
<dbReference type="SUPFAM" id="SSF55469">
    <property type="entry name" value="FMN-dependent nitroreductase-like"/>
    <property type="match status" value="1"/>
</dbReference>
<dbReference type="EMBL" id="JXLU01000127">
    <property type="protein sequence ID" value="KIO71432.1"/>
    <property type="molecule type" value="Genomic_DNA"/>
</dbReference>
<reference evidence="6 7" key="2">
    <citation type="submission" date="2015-01" db="EMBL/GenBank/DDBJ databases">
        <title>Draft Genome Sequences of Four Bacillus thermoamylovorans Strains, Isolated From Food Products.</title>
        <authorList>
            <person name="Krawcyk A.O."/>
            <person name="Berendsen E.M."/>
            <person name="Eijlander R.T."/>
            <person name="de Jong A."/>
            <person name="Wells-Bennik M."/>
            <person name="Kuipers O.P."/>
        </authorList>
    </citation>
    <scope>NUCLEOTIDE SEQUENCE [LARGE SCALE GENOMIC DNA]</scope>
    <source>
        <strain evidence="6 7">B4167</strain>
    </source>
</reference>
<accession>A0A090ISR2</accession>
<evidence type="ECO:0000256" key="2">
    <source>
        <dbReference type="ARBA" id="ARBA00023002"/>
    </source>
</evidence>
<name>A0A090ISR2_9BACI</name>
<evidence type="ECO:0000313" key="6">
    <source>
        <dbReference type="EMBL" id="KIO71432.1"/>
    </source>
</evidence>
<evidence type="ECO:0000256" key="3">
    <source>
        <dbReference type="SAM" id="MobiDB-lite"/>
    </source>
</evidence>
<dbReference type="Gene3D" id="3.40.109.10">
    <property type="entry name" value="NADH Oxidase"/>
    <property type="match status" value="1"/>
</dbReference>
<evidence type="ECO:0000313" key="8">
    <source>
        <dbReference type="Proteomes" id="UP000040576"/>
    </source>
</evidence>
<dbReference type="Proteomes" id="UP000040576">
    <property type="component" value="Unassembled WGS sequence"/>
</dbReference>
<dbReference type="eggNOG" id="COG0778">
    <property type="taxonomic scope" value="Bacteria"/>
</dbReference>
<dbReference type="InterPro" id="IPR000415">
    <property type="entry name" value="Nitroreductase-like"/>
</dbReference>
<dbReference type="CDD" id="cd02138">
    <property type="entry name" value="TdsD-like"/>
    <property type="match status" value="1"/>
</dbReference>
<dbReference type="PANTHER" id="PTHR43673:SF10">
    <property type="entry name" value="NADH DEHYDROGENASE_NAD(P)H NITROREDUCTASE XCC3605-RELATED"/>
    <property type="match status" value="1"/>
</dbReference>
<sequence length="197" mass="22712">MIINDAKNYRKPEHEIDDVFINRWSPRSFSEQEVPENILLSIFEAARWAPSAYNEQPWRFIIARTKEAREKFYSFVSEFNLTWCKKAPVLVLILSKKNSERGENKSHAFDTGAAWGFLALQATKCGLVTHPMTGFHFEKAREVLGIPDDYAIQALVAIGYQGEREDLPSNLQEQEQPKGRRPLGETIFEDTFGNTWK</sequence>
<evidence type="ECO:0000259" key="4">
    <source>
        <dbReference type="Pfam" id="PF00881"/>
    </source>
</evidence>
<gene>
    <name evidence="6" type="ORF">B4167_3689</name>
    <name evidence="5" type="ORF">BT1A1_1294</name>
</gene>
<keyword evidence="8" id="KW-1185">Reference proteome</keyword>
<evidence type="ECO:0000313" key="7">
    <source>
        <dbReference type="Proteomes" id="UP000032076"/>
    </source>
</evidence>
<protein>
    <recommendedName>
        <fullName evidence="4">Nitroreductase domain-containing protein</fullName>
    </recommendedName>
</protein>
<dbReference type="GO" id="GO:0016491">
    <property type="term" value="F:oxidoreductase activity"/>
    <property type="evidence" value="ECO:0007669"/>
    <property type="project" value="UniProtKB-KW"/>
</dbReference>
<keyword evidence="2" id="KW-0560">Oxidoreductase</keyword>
<proteinExistence type="inferred from homology"/>
<dbReference type="Proteomes" id="UP000032076">
    <property type="component" value="Unassembled WGS sequence"/>
</dbReference>
<dbReference type="Pfam" id="PF00881">
    <property type="entry name" value="Nitroreductase"/>
    <property type="match status" value="1"/>
</dbReference>
<organism evidence="5 8">
    <name type="scientific">Caldibacillus thermoamylovorans</name>
    <dbReference type="NCBI Taxonomy" id="35841"/>
    <lineage>
        <taxon>Bacteria</taxon>
        <taxon>Bacillati</taxon>
        <taxon>Bacillota</taxon>
        <taxon>Bacilli</taxon>
        <taxon>Bacillales</taxon>
        <taxon>Bacillaceae</taxon>
        <taxon>Caldibacillus</taxon>
    </lineage>
</organism>
<reference evidence="5 8" key="1">
    <citation type="submission" date="2014-07" db="EMBL/GenBank/DDBJ databases">
        <authorList>
            <person name="Wibberg Daniel"/>
        </authorList>
    </citation>
    <scope>NUCLEOTIDE SEQUENCE [LARGE SCALE GENOMIC DNA]</scope>
</reference>